<accession>A0A8J4WWI0</accession>
<dbReference type="InterPro" id="IPR013783">
    <property type="entry name" value="Ig-like_fold"/>
</dbReference>
<proteinExistence type="predicted"/>
<dbReference type="PANTHER" id="PTHR44337:SF13">
    <property type="entry name" value="IMMUNOGLOBULIN SUPERFAMILY MEMBER 23"/>
    <property type="match status" value="1"/>
</dbReference>
<evidence type="ECO:0000313" key="7">
    <source>
        <dbReference type="Proteomes" id="UP000727407"/>
    </source>
</evidence>
<keyword evidence="2" id="KW-1015">Disulfide bond</keyword>
<keyword evidence="7" id="KW-1185">Reference proteome</keyword>
<evidence type="ECO:0000256" key="4">
    <source>
        <dbReference type="ARBA" id="ARBA00023319"/>
    </source>
</evidence>
<feature type="non-terminal residue" evidence="6">
    <location>
        <position position="337"/>
    </location>
</feature>
<feature type="domain" description="Immunoglobulin" evidence="5">
    <location>
        <begin position="126"/>
        <end position="221"/>
    </location>
</feature>
<keyword evidence="3" id="KW-0325">Glycoprotein</keyword>
<dbReference type="Proteomes" id="UP000727407">
    <property type="component" value="Unassembled WGS sequence"/>
</dbReference>
<feature type="non-terminal residue" evidence="6">
    <location>
        <position position="1"/>
    </location>
</feature>
<keyword evidence="4" id="KW-0393">Immunoglobulin domain</keyword>
<dbReference type="SMART" id="SM00409">
    <property type="entry name" value="IG"/>
    <property type="match status" value="3"/>
</dbReference>
<dbReference type="EMBL" id="QNUK01000440">
    <property type="protein sequence ID" value="KAF5893326.1"/>
    <property type="molecule type" value="Genomic_DNA"/>
</dbReference>
<evidence type="ECO:0000259" key="5">
    <source>
        <dbReference type="SMART" id="SM00409"/>
    </source>
</evidence>
<dbReference type="OrthoDB" id="8439544at2759"/>
<evidence type="ECO:0000313" key="6">
    <source>
        <dbReference type="EMBL" id="KAF5893326.1"/>
    </source>
</evidence>
<keyword evidence="1" id="KW-0732">Signal</keyword>
<feature type="domain" description="Immunoglobulin" evidence="5">
    <location>
        <begin position="14"/>
        <end position="109"/>
    </location>
</feature>
<name>A0A8J4WWI0_CLAMG</name>
<dbReference type="InterPro" id="IPR052598">
    <property type="entry name" value="IgSF_CEA-related"/>
</dbReference>
<dbReference type="PANTHER" id="PTHR44337">
    <property type="entry name" value="CARCINOEMBRYONIC ANTIGEN-RELATED CELL ADHESION MOLECULE 8"/>
    <property type="match status" value="1"/>
</dbReference>
<organism evidence="6 7">
    <name type="scientific">Clarias magur</name>
    <name type="common">Asian catfish</name>
    <name type="synonym">Macropteronotus magur</name>
    <dbReference type="NCBI Taxonomy" id="1594786"/>
    <lineage>
        <taxon>Eukaryota</taxon>
        <taxon>Metazoa</taxon>
        <taxon>Chordata</taxon>
        <taxon>Craniata</taxon>
        <taxon>Vertebrata</taxon>
        <taxon>Euteleostomi</taxon>
        <taxon>Actinopterygii</taxon>
        <taxon>Neopterygii</taxon>
        <taxon>Teleostei</taxon>
        <taxon>Ostariophysi</taxon>
        <taxon>Siluriformes</taxon>
        <taxon>Clariidae</taxon>
        <taxon>Clarias</taxon>
    </lineage>
</organism>
<dbReference type="AlphaFoldDB" id="A0A8J4WWI0"/>
<evidence type="ECO:0000256" key="3">
    <source>
        <dbReference type="ARBA" id="ARBA00023180"/>
    </source>
</evidence>
<feature type="domain" description="Immunoglobulin" evidence="5">
    <location>
        <begin position="240"/>
        <end position="335"/>
    </location>
</feature>
<dbReference type="Gene3D" id="2.60.40.10">
    <property type="entry name" value="Immunoglobulins"/>
    <property type="match status" value="3"/>
</dbReference>
<protein>
    <submittedName>
        <fullName evidence="6">Carcinoembryonic antigen-related cell adhesion molecule 5-like isoform X1</fullName>
    </submittedName>
</protein>
<reference evidence="6" key="1">
    <citation type="submission" date="2020-07" db="EMBL/GenBank/DDBJ databases">
        <title>Clarias magur genome sequencing, assembly and annotation.</title>
        <authorList>
            <person name="Kushwaha B."/>
            <person name="Kumar R."/>
            <person name="Das P."/>
            <person name="Joshi C.G."/>
            <person name="Kumar D."/>
            <person name="Nagpure N.S."/>
            <person name="Pandey M."/>
            <person name="Agarwal S."/>
            <person name="Srivastava S."/>
            <person name="Singh M."/>
            <person name="Sahoo L."/>
            <person name="Jayasankar P."/>
            <person name="Meher P.K."/>
            <person name="Koringa P.G."/>
            <person name="Iquebal M.A."/>
            <person name="Das S.P."/>
            <person name="Bit A."/>
            <person name="Patnaik S."/>
            <person name="Patel N."/>
            <person name="Shah T.M."/>
            <person name="Hinsu A."/>
            <person name="Jena J.K."/>
        </authorList>
    </citation>
    <scope>NUCLEOTIDE SEQUENCE</scope>
    <source>
        <strain evidence="6">CIFAMagur01</strain>
        <tissue evidence="6">Testis</tissue>
    </source>
</reference>
<comment type="caution">
    <text evidence="6">The sequence shown here is derived from an EMBL/GenBank/DDBJ whole genome shotgun (WGS) entry which is preliminary data.</text>
</comment>
<evidence type="ECO:0000256" key="2">
    <source>
        <dbReference type="ARBA" id="ARBA00023157"/>
    </source>
</evidence>
<sequence length="337" mass="38125">LLVQDPVVCRFTESKLCYVALGQQLHLQMPLEDAFNLKITDKTFADHIILKYRKSQSNPPTPHIPGWQFVNDNKTLILTSAERNNSGTYTLETFDAGGERKDSYTLQLKIKGLLAQDPVFCRFTESNQCYVALGQQLHLQMPLEDAFNLKITDKTFADHIILKYRKSQSNPPTPHIPGWQFVNDNKTLILTSAERNNSGAYFLETFDANGTSKGIYTLHLNIKEGSLDQDPVVCRFTESNNQCSVALGQQLHLQILLEDAFNLRFTDMPFTARTILKYRKTQSNPPTPNIPGWQFVNDNKTMILTSAERNNSGTYTVDTYDANGSSKGSYTLQLNIE</sequence>
<evidence type="ECO:0000256" key="1">
    <source>
        <dbReference type="ARBA" id="ARBA00022729"/>
    </source>
</evidence>
<gene>
    <name evidence="6" type="ORF">DAT39_016962</name>
</gene>
<dbReference type="InterPro" id="IPR003599">
    <property type="entry name" value="Ig_sub"/>
</dbReference>